<dbReference type="SMART" id="SM00880">
    <property type="entry name" value="CHAD"/>
    <property type="match status" value="1"/>
</dbReference>
<evidence type="ECO:0000313" key="3">
    <source>
        <dbReference type="Proteomes" id="UP000094795"/>
    </source>
</evidence>
<dbReference type="Proteomes" id="UP000094795">
    <property type="component" value="Unassembled WGS sequence"/>
</dbReference>
<sequence>MSYRLRPGAKLTREIRRIATEQYRQAIAVLRTQPDGEAEAIHDARKCFKRLRGLMRLISGAAPDFAARENARLRDAARTLSQLRDATALVEALDHLIESEATADNHEVLFGIRSRLAERRDRIAAADTAGAERITAAISACEAGIAALDGLSLPGKRARAAKLVSRGVAKNYGRAVSALETALASGDPAHWHDLRKRIKYHRMHVQLLGALWPGEMALRADVADLAGEALGDDHDLVTLDALIAADPDTLGTTDEIAVLRGCMAARATRLHAQVRDLVTNLLADDRKLVERRIEALYKDAAD</sequence>
<reference evidence="2 3" key="1">
    <citation type="submission" date="2015-12" db="EMBL/GenBank/DDBJ databases">
        <authorList>
            <person name="Shamseldin A."/>
            <person name="Moawad H."/>
            <person name="Abd El-Rahim W.M."/>
            <person name="Sadowsky M.J."/>
        </authorList>
    </citation>
    <scope>NUCLEOTIDE SEQUENCE [LARGE SCALE GENOMIC DNA]</scope>
    <source>
        <strain evidence="2 3">JC234</strain>
    </source>
</reference>
<dbReference type="EMBL" id="LQZT01000012">
    <property type="protein sequence ID" value="OCW57942.1"/>
    <property type="molecule type" value="Genomic_DNA"/>
</dbReference>
<dbReference type="OrthoDB" id="9810907at2"/>
<keyword evidence="3" id="KW-1185">Reference proteome</keyword>
<feature type="domain" description="CHAD" evidence="1">
    <location>
        <begin position="8"/>
        <end position="287"/>
    </location>
</feature>
<dbReference type="Gene3D" id="1.40.20.10">
    <property type="entry name" value="CHAD domain"/>
    <property type="match status" value="1"/>
</dbReference>
<dbReference type="RefSeq" id="WP_066178392.1">
    <property type="nucleotide sequence ID" value="NZ_LQZT01000012.1"/>
</dbReference>
<gene>
    <name evidence="2" type="ORF">AWJ14_03900</name>
</gene>
<dbReference type="Pfam" id="PF05235">
    <property type="entry name" value="CHAD"/>
    <property type="match status" value="1"/>
</dbReference>
<comment type="caution">
    <text evidence="2">The sequence shown here is derived from an EMBL/GenBank/DDBJ whole genome shotgun (WGS) entry which is preliminary data.</text>
</comment>
<dbReference type="PANTHER" id="PTHR39339:SF1">
    <property type="entry name" value="CHAD DOMAIN-CONTAINING PROTEIN"/>
    <property type="match status" value="1"/>
</dbReference>
<proteinExistence type="predicted"/>
<evidence type="ECO:0000313" key="2">
    <source>
        <dbReference type="EMBL" id="OCW57942.1"/>
    </source>
</evidence>
<dbReference type="InterPro" id="IPR007899">
    <property type="entry name" value="CHAD_dom"/>
</dbReference>
<dbReference type="PROSITE" id="PS51708">
    <property type="entry name" value="CHAD"/>
    <property type="match status" value="1"/>
</dbReference>
<accession>A0A1C1YWT1</accession>
<organism evidence="2 3">
    <name type="scientific">Hoeflea olei</name>
    <dbReference type="NCBI Taxonomy" id="1480615"/>
    <lineage>
        <taxon>Bacteria</taxon>
        <taxon>Pseudomonadati</taxon>
        <taxon>Pseudomonadota</taxon>
        <taxon>Alphaproteobacteria</taxon>
        <taxon>Hyphomicrobiales</taxon>
        <taxon>Rhizobiaceae</taxon>
        <taxon>Hoeflea</taxon>
    </lineage>
</organism>
<dbReference type="AlphaFoldDB" id="A0A1C1YWT1"/>
<dbReference type="InterPro" id="IPR038186">
    <property type="entry name" value="CHAD_dom_sf"/>
</dbReference>
<dbReference type="PANTHER" id="PTHR39339">
    <property type="entry name" value="SLR1444 PROTEIN"/>
    <property type="match status" value="1"/>
</dbReference>
<name>A0A1C1YWT1_9HYPH</name>
<dbReference type="STRING" id="1480615.AWJ14_03900"/>
<evidence type="ECO:0000259" key="1">
    <source>
        <dbReference type="PROSITE" id="PS51708"/>
    </source>
</evidence>
<protein>
    <recommendedName>
        <fullName evidence="1">CHAD domain-containing protein</fullName>
    </recommendedName>
</protein>